<keyword evidence="2" id="KW-0732">Signal</keyword>
<dbReference type="AlphaFoldDB" id="A0A0K1EHU2"/>
<evidence type="ECO:0000256" key="1">
    <source>
        <dbReference type="SAM" id="MobiDB-lite"/>
    </source>
</evidence>
<evidence type="ECO:0008006" key="5">
    <source>
        <dbReference type="Google" id="ProtNLM"/>
    </source>
</evidence>
<protein>
    <recommendedName>
        <fullName evidence="5">PBS lyase</fullName>
    </recommendedName>
</protein>
<feature type="region of interest" description="Disordered" evidence="1">
    <location>
        <begin position="43"/>
        <end position="75"/>
    </location>
</feature>
<dbReference type="Gene3D" id="1.25.10.10">
    <property type="entry name" value="Leucine-rich Repeat Variant"/>
    <property type="match status" value="1"/>
</dbReference>
<evidence type="ECO:0000256" key="2">
    <source>
        <dbReference type="SAM" id="SignalP"/>
    </source>
</evidence>
<accession>A0A0K1EHU2</accession>
<sequence>MRSTFTATRFSFLAAAALSSAACGGAQPATSGDVACVETPAVPPSAATTPAGPDAKATSPNTKDGPVTPPRLEGPPQLVQKLLAATTCELDAGFLDQGCPSLAAWMEHDFTDADFVRATVPMLLTLLDTDDEKAHQVAGATFAIISCDEAIDAAVAARLIAATRKPFHSLVLSALGVCLAEVPVEQHGLSAEFGALVSHPSVSLREAIVGSRFPASQSPWAYEQRLRFLGDESVKVQQEALRTLGVWKPTPALCALLRDHLPKTDHLRGAAQAAAASSTCPGLRDEAVTSMSKHLAEAKLYGNEFGDDFANAVGSICRSKDTPPPLKKKAFTIAKTLTDEKVSGTNVRRTATRQLAICDPVAAKPVLQSLAKDKLQEIRDQASQQLTALDKPTPKAP</sequence>
<dbReference type="EMBL" id="CP012159">
    <property type="protein sequence ID" value="AKT40148.1"/>
    <property type="molecule type" value="Genomic_DNA"/>
</dbReference>
<feature type="chain" id="PRO_5005459481" description="PBS lyase" evidence="2">
    <location>
        <begin position="22"/>
        <end position="397"/>
    </location>
</feature>
<dbReference type="SUPFAM" id="SSF48371">
    <property type="entry name" value="ARM repeat"/>
    <property type="match status" value="1"/>
</dbReference>
<feature type="signal peptide" evidence="2">
    <location>
        <begin position="1"/>
        <end position="21"/>
    </location>
</feature>
<feature type="compositionally biased region" description="Low complexity" evidence="1">
    <location>
        <begin position="44"/>
        <end position="55"/>
    </location>
</feature>
<reference evidence="3 4" key="1">
    <citation type="submission" date="2015-07" db="EMBL/GenBank/DDBJ databases">
        <title>Genome analysis of myxobacterium Chondromyces crocatus Cm c5 reveals a high potential for natural compound synthesis and the genetic basis for the loss of fruiting body formation.</title>
        <authorList>
            <person name="Zaburannyi N."/>
            <person name="Bunk B."/>
            <person name="Maier J."/>
            <person name="Overmann J."/>
            <person name="Mueller R."/>
        </authorList>
    </citation>
    <scope>NUCLEOTIDE SEQUENCE [LARGE SCALE GENOMIC DNA]</scope>
    <source>
        <strain evidence="3 4">Cm c5</strain>
    </source>
</reference>
<dbReference type="Proteomes" id="UP000067626">
    <property type="component" value="Chromosome"/>
</dbReference>
<gene>
    <name evidence="3" type="ORF">CMC5_043010</name>
</gene>
<proteinExistence type="predicted"/>
<evidence type="ECO:0000313" key="3">
    <source>
        <dbReference type="EMBL" id="AKT40148.1"/>
    </source>
</evidence>
<name>A0A0K1EHU2_CHOCO</name>
<dbReference type="STRING" id="52.CMC5_043010"/>
<dbReference type="InterPro" id="IPR016024">
    <property type="entry name" value="ARM-type_fold"/>
</dbReference>
<evidence type="ECO:0000313" key="4">
    <source>
        <dbReference type="Proteomes" id="UP000067626"/>
    </source>
</evidence>
<dbReference type="KEGG" id="ccro:CMC5_043010"/>
<dbReference type="RefSeq" id="WP_218920017.1">
    <property type="nucleotide sequence ID" value="NZ_CP012159.1"/>
</dbReference>
<keyword evidence="4" id="KW-1185">Reference proteome</keyword>
<dbReference type="PROSITE" id="PS51257">
    <property type="entry name" value="PROKAR_LIPOPROTEIN"/>
    <property type="match status" value="1"/>
</dbReference>
<dbReference type="InterPro" id="IPR011989">
    <property type="entry name" value="ARM-like"/>
</dbReference>
<organism evidence="3 4">
    <name type="scientific">Chondromyces crocatus</name>
    <dbReference type="NCBI Taxonomy" id="52"/>
    <lineage>
        <taxon>Bacteria</taxon>
        <taxon>Pseudomonadati</taxon>
        <taxon>Myxococcota</taxon>
        <taxon>Polyangia</taxon>
        <taxon>Polyangiales</taxon>
        <taxon>Polyangiaceae</taxon>
        <taxon>Chondromyces</taxon>
    </lineage>
</organism>